<dbReference type="EMBL" id="CAEZYW010000055">
    <property type="protein sequence ID" value="CAB4736231.1"/>
    <property type="molecule type" value="Genomic_DNA"/>
</dbReference>
<evidence type="ECO:0000313" key="1">
    <source>
        <dbReference type="EMBL" id="CAB4736231.1"/>
    </source>
</evidence>
<name>A0A6J6SMT5_9ZZZZ</name>
<proteinExistence type="predicted"/>
<protein>
    <submittedName>
        <fullName evidence="1">Unannotated protein</fullName>
    </submittedName>
</protein>
<accession>A0A6J6SMT5</accession>
<sequence>MTHPTPTRADHEKFCKVEGWTSVRNAGGKKAIHHVTYELPLPDGSILRTRVSHPVDRSDYGPGLWSHILRDQLKVSEDEFWDSVDNGVRPTRGVPHVPSNSLPAELVYQLVVKFRVPEADVAALDKERAVSLLQTLWLHGTANPAEGKPPN</sequence>
<dbReference type="AlphaFoldDB" id="A0A6J6SMT5"/>
<gene>
    <name evidence="1" type="ORF">UFOPK2786_00502</name>
</gene>
<reference evidence="1" key="1">
    <citation type="submission" date="2020-05" db="EMBL/GenBank/DDBJ databases">
        <authorList>
            <person name="Chiriac C."/>
            <person name="Salcher M."/>
            <person name="Ghai R."/>
            <person name="Kavagutti S V."/>
        </authorList>
    </citation>
    <scope>NUCLEOTIDE SEQUENCE</scope>
</reference>
<organism evidence="1">
    <name type="scientific">freshwater metagenome</name>
    <dbReference type="NCBI Taxonomy" id="449393"/>
    <lineage>
        <taxon>unclassified sequences</taxon>
        <taxon>metagenomes</taxon>
        <taxon>ecological metagenomes</taxon>
    </lineage>
</organism>